<evidence type="ECO:0000313" key="2">
    <source>
        <dbReference type="Proteomes" id="UP000247555"/>
    </source>
</evidence>
<dbReference type="AlphaFoldDB" id="A0A318KUX0"/>
<reference evidence="1 2" key="1">
    <citation type="submission" date="2018-05" db="EMBL/GenBank/DDBJ databases">
        <title>Genomic Encyclopedia of Type Strains, Phase IV (KMG-IV): sequencing the most valuable type-strain genomes for metagenomic binning, comparative biology and taxonomic classification.</title>
        <authorList>
            <person name="Goeker M."/>
        </authorList>
    </citation>
    <scope>NUCLEOTIDE SEQUENCE [LARGE SCALE GENOMIC DNA]</scope>
    <source>
        <strain evidence="1 2">DSM 29661</strain>
    </source>
</reference>
<sequence>MQALWRTLWHSRWRLALLAWVVGVATASLWHAWHTPGQPLYVKLDNTLDRVAPLVVFEHGNDFTQERITLTQLQPGERRVVALNHRPGMGYTITVDWGGGRQNSVCVGKFTDSWVNHVLLTPEGIVSRD</sequence>
<dbReference type="RefSeq" id="WP_110390417.1">
    <property type="nucleotide sequence ID" value="NZ_CALCOA010000205.1"/>
</dbReference>
<accession>A0A318KUX0</accession>
<proteinExistence type="predicted"/>
<dbReference type="Proteomes" id="UP000247555">
    <property type="component" value="Unassembled WGS sequence"/>
</dbReference>
<name>A0A318KUX0_9NEIS</name>
<dbReference type="EMBL" id="QJKI01000006">
    <property type="protein sequence ID" value="PXX79505.1"/>
    <property type="molecule type" value="Genomic_DNA"/>
</dbReference>
<keyword evidence="2" id="KW-1185">Reference proteome</keyword>
<dbReference type="OrthoDB" id="9805807at2"/>
<comment type="caution">
    <text evidence="1">The sequence shown here is derived from an EMBL/GenBank/DDBJ whole genome shotgun (WGS) entry which is preliminary data.</text>
</comment>
<gene>
    <name evidence="1" type="ORF">DFR34_106141</name>
</gene>
<protein>
    <submittedName>
        <fullName evidence="1">Uncharacterized protein</fullName>
    </submittedName>
</protein>
<organism evidence="1 2">
    <name type="scientific">Rivihabitans pingtungensis</name>
    <dbReference type="NCBI Taxonomy" id="1054498"/>
    <lineage>
        <taxon>Bacteria</taxon>
        <taxon>Pseudomonadati</taxon>
        <taxon>Pseudomonadota</taxon>
        <taxon>Betaproteobacteria</taxon>
        <taxon>Neisseriales</taxon>
        <taxon>Aquaspirillaceae</taxon>
        <taxon>Rivihabitans</taxon>
    </lineage>
</organism>
<evidence type="ECO:0000313" key="1">
    <source>
        <dbReference type="EMBL" id="PXX79505.1"/>
    </source>
</evidence>